<name>F4KPN5_HALH1</name>
<dbReference type="AlphaFoldDB" id="F4KPN5"/>
<keyword evidence="6" id="KW-1185">Reference proteome</keyword>
<accession>F4KPN5</accession>
<dbReference type="InterPro" id="IPR001173">
    <property type="entry name" value="Glyco_trans_2-like"/>
</dbReference>
<evidence type="ECO:0000256" key="2">
    <source>
        <dbReference type="ARBA" id="ARBA00022676"/>
    </source>
</evidence>
<feature type="domain" description="Glycosyltransferase 2-like" evidence="4">
    <location>
        <begin position="4"/>
        <end position="168"/>
    </location>
</feature>
<dbReference type="Proteomes" id="UP000008461">
    <property type="component" value="Chromosome"/>
</dbReference>
<dbReference type="Pfam" id="PF00535">
    <property type="entry name" value="Glycos_transf_2"/>
    <property type="match status" value="1"/>
</dbReference>
<dbReference type="KEGG" id="hhy:Halhy_3111"/>
<proteinExistence type="inferred from homology"/>
<evidence type="ECO:0000313" key="5">
    <source>
        <dbReference type="EMBL" id="AEE50973.1"/>
    </source>
</evidence>
<evidence type="ECO:0000259" key="4">
    <source>
        <dbReference type="Pfam" id="PF00535"/>
    </source>
</evidence>
<dbReference type="RefSeq" id="WP_013765516.1">
    <property type="nucleotide sequence ID" value="NC_015510.1"/>
</dbReference>
<reference evidence="5 6" key="1">
    <citation type="journal article" date="2011" name="Stand. Genomic Sci.">
        <title>Complete genome sequence of Haliscomenobacter hydrossis type strain (O).</title>
        <authorList>
            <consortium name="US DOE Joint Genome Institute (JGI-PGF)"/>
            <person name="Daligault H."/>
            <person name="Lapidus A."/>
            <person name="Zeytun A."/>
            <person name="Nolan M."/>
            <person name="Lucas S."/>
            <person name="Del Rio T.G."/>
            <person name="Tice H."/>
            <person name="Cheng J.F."/>
            <person name="Tapia R."/>
            <person name="Han C."/>
            <person name="Goodwin L."/>
            <person name="Pitluck S."/>
            <person name="Liolios K."/>
            <person name="Pagani I."/>
            <person name="Ivanova N."/>
            <person name="Huntemann M."/>
            <person name="Mavromatis K."/>
            <person name="Mikhailova N."/>
            <person name="Pati A."/>
            <person name="Chen A."/>
            <person name="Palaniappan K."/>
            <person name="Land M."/>
            <person name="Hauser L."/>
            <person name="Brambilla E.M."/>
            <person name="Rohde M."/>
            <person name="Verbarg S."/>
            <person name="Goker M."/>
            <person name="Bristow J."/>
            <person name="Eisen J.A."/>
            <person name="Markowitz V."/>
            <person name="Hugenholtz P."/>
            <person name="Kyrpides N.C."/>
            <person name="Klenk H.P."/>
            <person name="Woyke T."/>
        </authorList>
    </citation>
    <scope>NUCLEOTIDE SEQUENCE [LARGE SCALE GENOMIC DNA]</scope>
    <source>
        <strain evidence="6">ATCC 27775 / DSM 1100 / LMG 10767 / O</strain>
    </source>
</reference>
<dbReference type="InterPro" id="IPR050834">
    <property type="entry name" value="Glycosyltransf_2"/>
</dbReference>
<dbReference type="STRING" id="760192.Halhy_3111"/>
<organism evidence="5 6">
    <name type="scientific">Haliscomenobacter hydrossis (strain ATCC 27775 / DSM 1100 / LMG 10767 / O)</name>
    <dbReference type="NCBI Taxonomy" id="760192"/>
    <lineage>
        <taxon>Bacteria</taxon>
        <taxon>Pseudomonadati</taxon>
        <taxon>Bacteroidota</taxon>
        <taxon>Saprospiria</taxon>
        <taxon>Saprospirales</taxon>
        <taxon>Haliscomenobacteraceae</taxon>
        <taxon>Haliscomenobacter</taxon>
    </lineage>
</organism>
<dbReference type="eggNOG" id="COG1216">
    <property type="taxonomic scope" value="Bacteria"/>
</dbReference>
<dbReference type="PANTHER" id="PTHR43685:SF5">
    <property type="entry name" value="GLYCOSYLTRANSFERASE EPSE-RELATED"/>
    <property type="match status" value="1"/>
</dbReference>
<dbReference type="InterPro" id="IPR029044">
    <property type="entry name" value="Nucleotide-diphossugar_trans"/>
</dbReference>
<dbReference type="OrthoDB" id="597270at2"/>
<dbReference type="HOGENOM" id="CLU_025996_0_7_10"/>
<dbReference type="Gene3D" id="3.90.550.10">
    <property type="entry name" value="Spore Coat Polysaccharide Biosynthesis Protein SpsA, Chain A"/>
    <property type="match status" value="1"/>
</dbReference>
<gene>
    <name evidence="5" type="ordered locus">Halhy_3111</name>
</gene>
<protein>
    <submittedName>
        <fullName evidence="5">Glycosyl transferase family 2</fullName>
    </submittedName>
</protein>
<keyword evidence="2" id="KW-0328">Glycosyltransferase</keyword>
<dbReference type="EMBL" id="CP002691">
    <property type="protein sequence ID" value="AEE50973.1"/>
    <property type="molecule type" value="Genomic_DNA"/>
</dbReference>
<evidence type="ECO:0000313" key="6">
    <source>
        <dbReference type="Proteomes" id="UP000008461"/>
    </source>
</evidence>
<dbReference type="GO" id="GO:0016757">
    <property type="term" value="F:glycosyltransferase activity"/>
    <property type="evidence" value="ECO:0007669"/>
    <property type="project" value="UniProtKB-KW"/>
</dbReference>
<reference key="2">
    <citation type="submission" date="2011-04" db="EMBL/GenBank/DDBJ databases">
        <title>Complete sequence of chromosome of Haliscomenobacter hydrossis DSM 1100.</title>
        <authorList>
            <consortium name="US DOE Joint Genome Institute (JGI-PGF)"/>
            <person name="Lucas S."/>
            <person name="Han J."/>
            <person name="Lapidus A."/>
            <person name="Bruce D."/>
            <person name="Goodwin L."/>
            <person name="Pitluck S."/>
            <person name="Peters L."/>
            <person name="Kyrpides N."/>
            <person name="Mavromatis K."/>
            <person name="Ivanova N."/>
            <person name="Ovchinnikova G."/>
            <person name="Pagani I."/>
            <person name="Daligault H."/>
            <person name="Detter J.C."/>
            <person name="Han C."/>
            <person name="Land M."/>
            <person name="Hauser L."/>
            <person name="Markowitz V."/>
            <person name="Cheng J.-F."/>
            <person name="Hugenholtz P."/>
            <person name="Woyke T."/>
            <person name="Wu D."/>
            <person name="Verbarg S."/>
            <person name="Frueling A."/>
            <person name="Brambilla E."/>
            <person name="Klenk H.-P."/>
            <person name="Eisen J.A."/>
        </authorList>
    </citation>
    <scope>NUCLEOTIDE SEQUENCE</scope>
    <source>
        <strain>DSM 1100</strain>
    </source>
</reference>
<evidence type="ECO:0000256" key="3">
    <source>
        <dbReference type="ARBA" id="ARBA00022679"/>
    </source>
</evidence>
<dbReference type="SUPFAM" id="SSF53448">
    <property type="entry name" value="Nucleotide-diphospho-sugar transferases"/>
    <property type="match status" value="1"/>
</dbReference>
<sequence length="332" mass="38688">MCISILLPIFNEERYLVECLDSILAQTYPDWELLAVDDQSTDSTPQILQDYQQRDARIRSFRNPQKGVIPALRLALEHSTGALMTRMDADDIMAPAKLELMYKQLVAHGPGHLSTGLVEYFADAQLGQGYARYGEWINKVNREGRQWEEIYRDCPIPAPCWLVYKEDLLRAGAFEPDIKPEDYDLIFRFRRIGLKPLTVPEVLLYWRDHEDRTTRMNEAYDIQKYFRVKLPWFLELDHDPNRELVLWGAGPRGKTFATMLNEAKVKFRWVCDNPKKWGQQIYGVKMEAESKLREFGPMQIIISVASPIDQIAIKALLDELELKAGTDYFWFC</sequence>
<keyword evidence="3 5" id="KW-0808">Transferase</keyword>
<evidence type="ECO:0000256" key="1">
    <source>
        <dbReference type="ARBA" id="ARBA00006739"/>
    </source>
</evidence>
<dbReference type="PANTHER" id="PTHR43685">
    <property type="entry name" value="GLYCOSYLTRANSFERASE"/>
    <property type="match status" value="1"/>
</dbReference>
<comment type="similarity">
    <text evidence="1">Belongs to the glycosyltransferase 2 family.</text>
</comment>